<dbReference type="EMBL" id="JAWDGP010000512">
    <property type="protein sequence ID" value="KAK3799943.1"/>
    <property type="molecule type" value="Genomic_DNA"/>
</dbReference>
<accession>A0AAE1B5B2</accession>
<dbReference type="AlphaFoldDB" id="A0AAE1B5B2"/>
<dbReference type="Proteomes" id="UP001283361">
    <property type="component" value="Unassembled WGS sequence"/>
</dbReference>
<evidence type="ECO:0000313" key="2">
    <source>
        <dbReference type="EMBL" id="KAK3799943.1"/>
    </source>
</evidence>
<comment type="caution">
    <text evidence="2">The sequence shown here is derived from an EMBL/GenBank/DDBJ whole genome shotgun (WGS) entry which is preliminary data.</text>
</comment>
<organism evidence="2 3">
    <name type="scientific">Elysia crispata</name>
    <name type="common">lettuce slug</name>
    <dbReference type="NCBI Taxonomy" id="231223"/>
    <lineage>
        <taxon>Eukaryota</taxon>
        <taxon>Metazoa</taxon>
        <taxon>Spiralia</taxon>
        <taxon>Lophotrochozoa</taxon>
        <taxon>Mollusca</taxon>
        <taxon>Gastropoda</taxon>
        <taxon>Heterobranchia</taxon>
        <taxon>Euthyneura</taxon>
        <taxon>Panpulmonata</taxon>
        <taxon>Sacoglossa</taxon>
        <taxon>Placobranchoidea</taxon>
        <taxon>Plakobranchidae</taxon>
        <taxon>Elysia</taxon>
    </lineage>
</organism>
<evidence type="ECO:0000313" key="3">
    <source>
        <dbReference type="Proteomes" id="UP001283361"/>
    </source>
</evidence>
<protein>
    <submittedName>
        <fullName evidence="2">Uncharacterized protein</fullName>
    </submittedName>
</protein>
<feature type="compositionally biased region" description="Basic and acidic residues" evidence="1">
    <location>
        <begin position="22"/>
        <end position="47"/>
    </location>
</feature>
<feature type="compositionally biased region" description="Basic and acidic residues" evidence="1">
    <location>
        <begin position="1"/>
        <end position="15"/>
    </location>
</feature>
<feature type="region of interest" description="Disordered" evidence="1">
    <location>
        <begin position="1"/>
        <end position="49"/>
    </location>
</feature>
<gene>
    <name evidence="2" type="ORF">RRG08_049124</name>
</gene>
<keyword evidence="3" id="KW-1185">Reference proteome</keyword>
<proteinExistence type="predicted"/>
<evidence type="ECO:0000256" key="1">
    <source>
        <dbReference type="SAM" id="MobiDB-lite"/>
    </source>
</evidence>
<name>A0AAE1B5B2_9GAST</name>
<reference evidence="2" key="1">
    <citation type="journal article" date="2023" name="G3 (Bethesda)">
        <title>A reference genome for the long-term kleptoplast-retaining sea slug Elysia crispata morphotype clarki.</title>
        <authorList>
            <person name="Eastman K.E."/>
            <person name="Pendleton A.L."/>
            <person name="Shaikh M.A."/>
            <person name="Suttiyut T."/>
            <person name="Ogas R."/>
            <person name="Tomko P."/>
            <person name="Gavelis G."/>
            <person name="Widhalm J.R."/>
            <person name="Wisecaver J.H."/>
        </authorList>
    </citation>
    <scope>NUCLEOTIDE SEQUENCE</scope>
    <source>
        <strain evidence="2">ECLA1</strain>
    </source>
</reference>
<sequence>MARKGRGGECTDRGRVRTARKGGRECTDERRVRTARKGGRECTDRGEGSLAKKLPREKIQMRFHKTKVLNVRIAFHANSLTCHYLRCSVFSYTNFVKHSLSQTFAHGAIDRSNYLIETPCNRYRHIDRASPAKLVDAITQHGATLGFLRGQIGAASVLCVSTRGLIARRPRTSHNLELSLADSKTVRRNRDRRYHSNILT</sequence>